<evidence type="ECO:0000256" key="5">
    <source>
        <dbReference type="ARBA" id="ARBA00022842"/>
    </source>
</evidence>
<accession>A0A8J6HKT8</accession>
<dbReference type="GO" id="GO:0004519">
    <property type="term" value="F:endonuclease activity"/>
    <property type="evidence" value="ECO:0007669"/>
    <property type="project" value="UniProtKB-KW"/>
</dbReference>
<gene>
    <name evidence="13" type="ORF">GEV33_006326</name>
</gene>
<dbReference type="GO" id="GO:0003676">
    <property type="term" value="F:nucleic acid binding"/>
    <property type="evidence" value="ECO:0007669"/>
    <property type="project" value="InterPro"/>
</dbReference>
<feature type="region of interest" description="Disordered" evidence="11">
    <location>
        <begin position="713"/>
        <end position="751"/>
    </location>
</feature>
<comment type="caution">
    <text evidence="13">The sequence shown here is derived from an EMBL/GenBank/DDBJ whole genome shotgun (WGS) entry which is preliminary data.</text>
</comment>
<feature type="domain" description="Integrase catalytic" evidence="12">
    <location>
        <begin position="467"/>
        <end position="642"/>
    </location>
</feature>
<name>A0A8J6HKT8_TENMO</name>
<evidence type="ECO:0000256" key="9">
    <source>
        <dbReference type="ARBA" id="ARBA00023172"/>
    </source>
</evidence>
<dbReference type="InterPro" id="IPR036397">
    <property type="entry name" value="RNaseH_sf"/>
</dbReference>
<evidence type="ECO:0000313" key="14">
    <source>
        <dbReference type="Proteomes" id="UP000719412"/>
    </source>
</evidence>
<dbReference type="InterPro" id="IPR025724">
    <property type="entry name" value="GAG-pre-integrase_dom"/>
</dbReference>
<dbReference type="InterPro" id="IPR057670">
    <property type="entry name" value="SH3_retrovirus"/>
</dbReference>
<dbReference type="InterPro" id="IPR013103">
    <property type="entry name" value="RVT_2"/>
</dbReference>
<dbReference type="InterPro" id="IPR012337">
    <property type="entry name" value="RNaseH-like_sf"/>
</dbReference>
<evidence type="ECO:0000256" key="1">
    <source>
        <dbReference type="ARBA" id="ARBA00022722"/>
    </source>
</evidence>
<reference evidence="13" key="1">
    <citation type="journal article" date="2020" name="J Insects Food Feed">
        <title>The yellow mealworm (Tenebrio molitor) genome: a resource for the emerging insects as food and feed industry.</title>
        <authorList>
            <person name="Eriksson T."/>
            <person name="Andere A."/>
            <person name="Kelstrup H."/>
            <person name="Emery V."/>
            <person name="Picard C."/>
        </authorList>
    </citation>
    <scope>NUCLEOTIDE SEQUENCE</scope>
    <source>
        <strain evidence="13">Stoneville</strain>
        <tissue evidence="13">Whole head</tissue>
    </source>
</reference>
<evidence type="ECO:0000256" key="4">
    <source>
        <dbReference type="ARBA" id="ARBA00022801"/>
    </source>
</evidence>
<evidence type="ECO:0000256" key="6">
    <source>
        <dbReference type="ARBA" id="ARBA00022908"/>
    </source>
</evidence>
<dbReference type="GO" id="GO:0006310">
    <property type="term" value="P:DNA recombination"/>
    <property type="evidence" value="ECO:0007669"/>
    <property type="project" value="UniProtKB-KW"/>
</dbReference>
<dbReference type="InterPro" id="IPR001584">
    <property type="entry name" value="Integrase_cat-core"/>
</dbReference>
<dbReference type="SUPFAM" id="SSF53098">
    <property type="entry name" value="Ribonuclease H-like"/>
    <property type="match status" value="1"/>
</dbReference>
<dbReference type="InterPro" id="IPR039537">
    <property type="entry name" value="Retrotran_Ty1/copia-like"/>
</dbReference>
<evidence type="ECO:0000256" key="8">
    <source>
        <dbReference type="ARBA" id="ARBA00022932"/>
    </source>
</evidence>
<dbReference type="Pfam" id="PF25597">
    <property type="entry name" value="SH3_retrovirus"/>
    <property type="match status" value="1"/>
</dbReference>
<organism evidence="13 14">
    <name type="scientific">Tenebrio molitor</name>
    <name type="common">Yellow mealworm beetle</name>
    <dbReference type="NCBI Taxonomy" id="7067"/>
    <lineage>
        <taxon>Eukaryota</taxon>
        <taxon>Metazoa</taxon>
        <taxon>Ecdysozoa</taxon>
        <taxon>Arthropoda</taxon>
        <taxon>Hexapoda</taxon>
        <taxon>Insecta</taxon>
        <taxon>Pterygota</taxon>
        <taxon>Neoptera</taxon>
        <taxon>Endopterygota</taxon>
        <taxon>Coleoptera</taxon>
        <taxon>Polyphaga</taxon>
        <taxon>Cucujiformia</taxon>
        <taxon>Tenebrionidae</taxon>
        <taxon>Tenebrio</taxon>
    </lineage>
</organism>
<proteinExistence type="predicted"/>
<dbReference type="AlphaFoldDB" id="A0A8J6HKT8"/>
<evidence type="ECO:0000256" key="10">
    <source>
        <dbReference type="ARBA" id="ARBA00023268"/>
    </source>
</evidence>
<dbReference type="GO" id="GO:0046872">
    <property type="term" value="F:metal ion binding"/>
    <property type="evidence" value="ECO:0007669"/>
    <property type="project" value="UniProtKB-KW"/>
</dbReference>
<dbReference type="Pfam" id="PF07727">
    <property type="entry name" value="RVT_2"/>
    <property type="match status" value="1"/>
</dbReference>
<dbReference type="GO" id="GO:0016787">
    <property type="term" value="F:hydrolase activity"/>
    <property type="evidence" value="ECO:0007669"/>
    <property type="project" value="UniProtKB-KW"/>
</dbReference>
<keyword evidence="10" id="KW-0511">Multifunctional enzyme</keyword>
<dbReference type="PANTHER" id="PTHR42648:SF11">
    <property type="entry name" value="TRANSPOSON TY4-P GAG-POL POLYPROTEIN"/>
    <property type="match status" value="1"/>
</dbReference>
<evidence type="ECO:0000256" key="7">
    <source>
        <dbReference type="ARBA" id="ARBA00022918"/>
    </source>
</evidence>
<evidence type="ECO:0000256" key="2">
    <source>
        <dbReference type="ARBA" id="ARBA00022723"/>
    </source>
</evidence>
<protein>
    <recommendedName>
        <fullName evidence="12">Integrase catalytic domain-containing protein</fullName>
    </recommendedName>
</protein>
<dbReference type="Pfam" id="PF13976">
    <property type="entry name" value="gag_pre-integrs"/>
    <property type="match status" value="1"/>
</dbReference>
<keyword evidence="4" id="KW-0378">Hydrolase</keyword>
<keyword evidence="14" id="KW-1185">Reference proteome</keyword>
<dbReference type="PANTHER" id="PTHR42648">
    <property type="entry name" value="TRANSPOSASE, PUTATIVE-RELATED"/>
    <property type="match status" value="1"/>
</dbReference>
<sequence>MDSPQGPGAVGMSFVVVSSGRCTSTSFSTFADSIIWERAGVTTPDTDVDLKNGGLRRLVGRGPYVGRQSVTTGTSGGRARTTVGTGDRCDVSYRSQLGDTDAVEKSCTYLLEGNQLGTTNTRQGRFADGGANLRKANWTTWKYKISVCLRGVSGAMDVVQGRLVAPNTLQEDATAAQTATYKSALEVFNKADSNALIILTTNMSDETLQKIMRFTTSREVWLELHKLFDGVSEDKVYNLCLQFFGFKRNPEVDIASHISKLKTLWSELKQEMMKDEANLELPDLFLTCKILGTLPDDYFSFKSSWMLMSKSDRTVDNLTNQLCAYERALGTKEDESSDQKALVVNSSKQASQQANKNLFSVLAAQDKRQNSEFISTTETCNFKVDGLVQLIGVRDRFGGLYKLAVRSTKTNSLDEVNVTGTNNLLQLYHERFGHQNKRHVKSLLSKELNIKVEMDSELCEGCMYGKAHRLPFGTRTKTTNAGERVHTDVCGPFQESMSGFKYFVLFKDDYTKFRTIYFLKEKSEVAEKLSQFLAETKTVGHVIKELLSDNGKEFDNKDVRSMLQKEGIIQRLTMPYTPQQNGCSERENRTVVETARAIMHAHGNIPQTLWAEIVRSANYILNRTGPSNVPETSPYELWYGKKPGLKHLRVIGSTCYVHVPKQTRKKMDPKATKGILIGYDHDDGYRIFDKEECKLIRSRDVVFEEKTLEHTKSVIIPEDDSTSKQEIQADRDDELTDDDEEEQETEDTSISGTSEAISNKWVYKVKTNADGSIDKFKARLVIKGYSQQRGIDYDETFSPVARKSTIRTLLSVAANEGMKLAQIDVSTAFLYGDLKETIYMQQPEGHCDGSGRVCRLKKSLYGLKQAPRCWNEKFSNYIIKLGFRRSEADPCLFVRQTGSTKMFFVLYVDDGLIAANDEQELQQFIDDLGRKFKITAKPASFFLGLEINREEDGSVRVSQTHYTEKLLERFNMSNCKAVTTPIVKDNDTEESSRNSEFPYRQAVGALMFLMCGTRPDIAYALSVVSRNLENPTDRDVVRVKRILRYLRGTTNCGLLYKNNQAKGVFECYSDADHGGDLSTGRSTSGVLCLHSGAPISWMSQRQSSVAISTTEAEVVAASEAAREIIWIKRILTELDQLKATPTLQIDNEAAIRLAQNPEFHRRTKHIRIRHFFLFAN</sequence>
<evidence type="ECO:0000259" key="12">
    <source>
        <dbReference type="PROSITE" id="PS50994"/>
    </source>
</evidence>
<evidence type="ECO:0000256" key="3">
    <source>
        <dbReference type="ARBA" id="ARBA00022759"/>
    </source>
</evidence>
<dbReference type="Proteomes" id="UP000719412">
    <property type="component" value="Unassembled WGS sequence"/>
</dbReference>
<keyword evidence="8" id="KW-0808">Transferase</keyword>
<evidence type="ECO:0000313" key="13">
    <source>
        <dbReference type="EMBL" id="KAH0816465.1"/>
    </source>
</evidence>
<dbReference type="Pfam" id="PF14223">
    <property type="entry name" value="Retrotran_gag_2"/>
    <property type="match status" value="1"/>
</dbReference>
<keyword evidence="8" id="KW-0548">Nucleotidyltransferase</keyword>
<feature type="compositionally biased region" description="Acidic residues" evidence="11">
    <location>
        <begin position="731"/>
        <end position="747"/>
    </location>
</feature>
<dbReference type="GO" id="GO:0003964">
    <property type="term" value="F:RNA-directed DNA polymerase activity"/>
    <property type="evidence" value="ECO:0007669"/>
    <property type="project" value="UniProtKB-KW"/>
</dbReference>
<dbReference type="EMBL" id="JABDTM020021488">
    <property type="protein sequence ID" value="KAH0816465.1"/>
    <property type="molecule type" value="Genomic_DNA"/>
</dbReference>
<keyword evidence="8" id="KW-0239">DNA-directed DNA polymerase</keyword>
<dbReference type="GO" id="GO:0015074">
    <property type="term" value="P:DNA integration"/>
    <property type="evidence" value="ECO:0007669"/>
    <property type="project" value="UniProtKB-KW"/>
</dbReference>
<dbReference type="PROSITE" id="PS50994">
    <property type="entry name" value="INTEGRASE"/>
    <property type="match status" value="1"/>
</dbReference>
<keyword evidence="2" id="KW-0479">Metal-binding</keyword>
<dbReference type="Gene3D" id="3.30.420.10">
    <property type="entry name" value="Ribonuclease H-like superfamily/Ribonuclease H"/>
    <property type="match status" value="1"/>
</dbReference>
<dbReference type="GO" id="GO:0042575">
    <property type="term" value="C:DNA polymerase complex"/>
    <property type="evidence" value="ECO:0007669"/>
    <property type="project" value="UniProtKB-ARBA"/>
</dbReference>
<keyword evidence="7" id="KW-0695">RNA-directed DNA polymerase</keyword>
<dbReference type="GO" id="GO:0003887">
    <property type="term" value="F:DNA-directed DNA polymerase activity"/>
    <property type="evidence" value="ECO:0007669"/>
    <property type="project" value="UniProtKB-KW"/>
</dbReference>
<dbReference type="InterPro" id="IPR043502">
    <property type="entry name" value="DNA/RNA_pol_sf"/>
</dbReference>
<keyword evidence="5" id="KW-0460">Magnesium</keyword>
<keyword evidence="9" id="KW-0233">DNA recombination</keyword>
<keyword evidence="1" id="KW-0540">Nuclease</keyword>
<feature type="compositionally biased region" description="Basic and acidic residues" evidence="11">
    <location>
        <begin position="721"/>
        <end position="730"/>
    </location>
</feature>
<keyword evidence="6" id="KW-0229">DNA integration</keyword>
<dbReference type="CDD" id="cd09272">
    <property type="entry name" value="RNase_HI_RT_Ty1"/>
    <property type="match status" value="1"/>
</dbReference>
<dbReference type="Pfam" id="PF00665">
    <property type="entry name" value="rve"/>
    <property type="match status" value="1"/>
</dbReference>
<reference evidence="13" key="2">
    <citation type="submission" date="2021-08" db="EMBL/GenBank/DDBJ databases">
        <authorList>
            <person name="Eriksson T."/>
        </authorList>
    </citation>
    <scope>NUCLEOTIDE SEQUENCE</scope>
    <source>
        <strain evidence="13">Stoneville</strain>
        <tissue evidence="13">Whole head</tissue>
    </source>
</reference>
<evidence type="ECO:0000256" key="11">
    <source>
        <dbReference type="SAM" id="MobiDB-lite"/>
    </source>
</evidence>
<keyword evidence="3" id="KW-0255">Endonuclease</keyword>
<dbReference type="SUPFAM" id="SSF56672">
    <property type="entry name" value="DNA/RNA polymerases"/>
    <property type="match status" value="1"/>
</dbReference>